<gene>
    <name evidence="2" type="ordered locus">DKAM_0653</name>
</gene>
<feature type="domain" description="Transcription factor NikR nickel binding C-terminal" evidence="1">
    <location>
        <begin position="62"/>
        <end position="135"/>
    </location>
</feature>
<dbReference type="PANTHER" id="PTHR34719">
    <property type="entry name" value="NICKEL-RESPONSIVE REGULATOR"/>
    <property type="match status" value="1"/>
</dbReference>
<dbReference type="AlphaFoldDB" id="B8D4E8"/>
<dbReference type="eggNOG" id="arCOG01008">
    <property type="taxonomic scope" value="Archaea"/>
</dbReference>
<dbReference type="KEGG" id="dka:DKAM_0653"/>
<evidence type="ECO:0000259" key="1">
    <source>
        <dbReference type="Pfam" id="PF08753"/>
    </source>
</evidence>
<dbReference type="Gene3D" id="3.30.70.1150">
    <property type="entry name" value="ACT-like. Chain A, domain 2"/>
    <property type="match status" value="1"/>
</dbReference>
<dbReference type="STRING" id="490899.DKAM_0653"/>
<evidence type="ECO:0000313" key="3">
    <source>
        <dbReference type="Proteomes" id="UP000006903"/>
    </source>
</evidence>
<organism evidence="2 3">
    <name type="scientific">Desulfurococcus amylolyticus (strain DSM 18924 / JCM 16383 / VKM B-2413 / 1221n)</name>
    <name type="common">Desulfurococcus kamchatkensis</name>
    <dbReference type="NCBI Taxonomy" id="490899"/>
    <lineage>
        <taxon>Archaea</taxon>
        <taxon>Thermoproteota</taxon>
        <taxon>Thermoprotei</taxon>
        <taxon>Desulfurococcales</taxon>
        <taxon>Desulfurococcaceae</taxon>
        <taxon>Desulfurococcus</taxon>
    </lineage>
</organism>
<dbReference type="InterPro" id="IPR050192">
    <property type="entry name" value="CopG/NikR_regulator"/>
</dbReference>
<dbReference type="RefSeq" id="WP_012608320.1">
    <property type="nucleotide sequence ID" value="NC_011766.1"/>
</dbReference>
<dbReference type="SUPFAM" id="SSF55021">
    <property type="entry name" value="ACT-like"/>
    <property type="match status" value="1"/>
</dbReference>
<dbReference type="InterPro" id="IPR014864">
    <property type="entry name" value="TF_NikR_Ni-bd_C"/>
</dbReference>
<evidence type="ECO:0000313" key="2">
    <source>
        <dbReference type="EMBL" id="ACL10979.1"/>
    </source>
</evidence>
<dbReference type="EMBL" id="CP001140">
    <property type="protein sequence ID" value="ACL10979.1"/>
    <property type="molecule type" value="Genomic_DNA"/>
</dbReference>
<sequence length="141" mass="16149">MGKDTLVIVMGGRKIGIYLPGDLEELVIEYLKRHGGRSISSLVQEALRTYLMSEEIPGCNLVGYIMVLYKHGMGDIDRELTEIQHEYIGSVLFENHIHIDEERCLMTIAFRGRYSDFESLMKKVRSLRGMILVKHLCVCVD</sequence>
<dbReference type="InterPro" id="IPR027271">
    <property type="entry name" value="Acetolactate_synth/TF_NikR_C"/>
</dbReference>
<accession>B8D4E8</accession>
<dbReference type="InterPro" id="IPR045865">
    <property type="entry name" value="ACT-like_dom_sf"/>
</dbReference>
<protein>
    <submittedName>
        <fullName evidence="2">Putative transcriptional regulator, CopG family</fullName>
    </submittedName>
</protein>
<reference evidence="2 3" key="1">
    <citation type="journal article" date="2009" name="J. Bacteriol.">
        <title>Complete genome sequence of the anaerobic, protein-degrading hyperthermophilic crenarchaeon Desulfurococcus kamchatkensis.</title>
        <authorList>
            <person name="Ravin N.V."/>
            <person name="Mardanov A.V."/>
            <person name="Beletsky A.V."/>
            <person name="Kublanov I.V."/>
            <person name="Kolganova T.V."/>
            <person name="Lebedinsky A.V."/>
            <person name="Chernyh N.A."/>
            <person name="Bonch-Osmolovskaya E.A."/>
            <person name="Skryabin K.G."/>
        </authorList>
    </citation>
    <scope>NUCLEOTIDE SEQUENCE [LARGE SCALE GENOMIC DNA]</scope>
    <source>
        <strain evidence="3">DSM 18924 / JCM 16383 / VKM B-2413 / 1221n</strain>
    </source>
</reference>
<dbReference type="PANTHER" id="PTHR34719:SF2">
    <property type="entry name" value="NICKEL-RESPONSIVE REGULATOR"/>
    <property type="match status" value="1"/>
</dbReference>
<dbReference type="Proteomes" id="UP000006903">
    <property type="component" value="Chromosome"/>
</dbReference>
<dbReference type="Pfam" id="PF08753">
    <property type="entry name" value="NikR_C"/>
    <property type="match status" value="1"/>
</dbReference>
<dbReference type="GO" id="GO:0003677">
    <property type="term" value="F:DNA binding"/>
    <property type="evidence" value="ECO:0007669"/>
    <property type="project" value="TreeGrafter"/>
</dbReference>
<dbReference type="HOGENOM" id="CLU_113319_2_1_2"/>
<dbReference type="GO" id="GO:0006355">
    <property type="term" value="P:regulation of DNA-templated transcription"/>
    <property type="evidence" value="ECO:0007669"/>
    <property type="project" value="TreeGrafter"/>
</dbReference>
<proteinExistence type="predicted"/>
<name>B8D4E8_DESA1</name>
<dbReference type="GeneID" id="7170841"/>